<accession>A0A1R2CW93</accession>
<evidence type="ECO:0000313" key="2">
    <source>
        <dbReference type="EMBL" id="OMJ93260.1"/>
    </source>
</evidence>
<organism evidence="2 3">
    <name type="scientific">Stentor coeruleus</name>
    <dbReference type="NCBI Taxonomy" id="5963"/>
    <lineage>
        <taxon>Eukaryota</taxon>
        <taxon>Sar</taxon>
        <taxon>Alveolata</taxon>
        <taxon>Ciliophora</taxon>
        <taxon>Postciliodesmatophora</taxon>
        <taxon>Heterotrichea</taxon>
        <taxon>Heterotrichida</taxon>
        <taxon>Stentoridae</taxon>
        <taxon>Stentor</taxon>
    </lineage>
</organism>
<proteinExistence type="predicted"/>
<evidence type="ECO:0000313" key="3">
    <source>
        <dbReference type="Proteomes" id="UP000187209"/>
    </source>
</evidence>
<name>A0A1R2CW93_9CILI</name>
<dbReference type="AlphaFoldDB" id="A0A1R2CW93"/>
<comment type="caution">
    <text evidence="2">The sequence shown here is derived from an EMBL/GenBank/DDBJ whole genome shotgun (WGS) entry which is preliminary data.</text>
</comment>
<dbReference type="Proteomes" id="UP000187209">
    <property type="component" value="Unassembled WGS sequence"/>
</dbReference>
<feature type="coiled-coil region" evidence="1">
    <location>
        <begin position="75"/>
        <end position="144"/>
    </location>
</feature>
<dbReference type="EMBL" id="MPUH01000046">
    <property type="protein sequence ID" value="OMJ93260.1"/>
    <property type="molecule type" value="Genomic_DNA"/>
</dbReference>
<protein>
    <submittedName>
        <fullName evidence="2">Uncharacterized protein</fullName>
    </submittedName>
</protein>
<keyword evidence="3" id="KW-1185">Reference proteome</keyword>
<evidence type="ECO:0000256" key="1">
    <source>
        <dbReference type="SAM" id="Coils"/>
    </source>
</evidence>
<sequence>MKPNAGQKGPIEPNNLYVISEKSVKKSALFPDSLNSSCKFESIPVSTSFISLVDAAITYFNQTTPLNSSIFAGQKAELEKKNQKALETQTEMLENLKHLKKNCESLRHQICMYDKALESQQTQYDDLNIETQEKELELKKIQFEILHLKGRNHDNSMQKVTRNRRNTNDFKKEDADFWTGSIKLSEESEDALTRYLPDLEIAERFNTYH</sequence>
<gene>
    <name evidence="2" type="ORF">SteCoe_3842</name>
</gene>
<keyword evidence="1" id="KW-0175">Coiled coil</keyword>
<reference evidence="2 3" key="1">
    <citation type="submission" date="2016-11" db="EMBL/GenBank/DDBJ databases">
        <title>The macronuclear genome of Stentor coeruleus: a giant cell with tiny introns.</title>
        <authorList>
            <person name="Slabodnick M."/>
            <person name="Ruby J.G."/>
            <person name="Reiff S.B."/>
            <person name="Swart E.C."/>
            <person name="Gosai S."/>
            <person name="Prabakaran S."/>
            <person name="Witkowska E."/>
            <person name="Larue G.E."/>
            <person name="Fisher S."/>
            <person name="Freeman R.M."/>
            <person name="Gunawardena J."/>
            <person name="Chu W."/>
            <person name="Stover N.A."/>
            <person name="Gregory B.D."/>
            <person name="Nowacki M."/>
            <person name="Derisi J."/>
            <person name="Roy S.W."/>
            <person name="Marshall W.F."/>
            <person name="Sood P."/>
        </authorList>
    </citation>
    <scope>NUCLEOTIDE SEQUENCE [LARGE SCALE GENOMIC DNA]</scope>
    <source>
        <strain evidence="2">WM001</strain>
    </source>
</reference>